<accession>A0A6A6UM46</accession>
<gene>
    <name evidence="2" type="ORF">BT63DRAFT_153360</name>
</gene>
<dbReference type="Gene3D" id="3.65.10.20">
    <property type="entry name" value="RNA 3'-terminal phosphate cyclase domain"/>
    <property type="match status" value="1"/>
</dbReference>
<dbReference type="Gene3D" id="3.30.360.20">
    <property type="entry name" value="RNA 3'-terminal phosphate cyclase, insert domain"/>
    <property type="match status" value="1"/>
</dbReference>
<dbReference type="InterPro" id="IPR037136">
    <property type="entry name" value="RNA3'_phos_cyclase_dom_sf"/>
</dbReference>
<evidence type="ECO:0000313" key="2">
    <source>
        <dbReference type="EMBL" id="KAF2673319.1"/>
    </source>
</evidence>
<organism evidence="2 3">
    <name type="scientific">Microthyrium microscopicum</name>
    <dbReference type="NCBI Taxonomy" id="703497"/>
    <lineage>
        <taxon>Eukaryota</taxon>
        <taxon>Fungi</taxon>
        <taxon>Dikarya</taxon>
        <taxon>Ascomycota</taxon>
        <taxon>Pezizomycotina</taxon>
        <taxon>Dothideomycetes</taxon>
        <taxon>Dothideomycetes incertae sedis</taxon>
        <taxon>Microthyriales</taxon>
        <taxon>Microthyriaceae</taxon>
        <taxon>Microthyrium</taxon>
    </lineage>
</organism>
<name>A0A6A6UM46_9PEZI</name>
<proteinExistence type="predicted"/>
<dbReference type="AlphaFoldDB" id="A0A6A6UM46"/>
<dbReference type="InterPro" id="IPR013792">
    <property type="entry name" value="RNA3'P_cycl/enolpyr_Trfase_a/b"/>
</dbReference>
<dbReference type="InterPro" id="IPR023797">
    <property type="entry name" value="RNA3'_phos_cyclase_dom"/>
</dbReference>
<dbReference type="Proteomes" id="UP000799302">
    <property type="component" value="Unassembled WGS sequence"/>
</dbReference>
<dbReference type="Pfam" id="PF01137">
    <property type="entry name" value="RTC"/>
    <property type="match status" value="1"/>
</dbReference>
<dbReference type="GO" id="GO:0003963">
    <property type="term" value="F:RNA-3'-phosphate cyclase activity"/>
    <property type="evidence" value="ECO:0007669"/>
    <property type="project" value="TreeGrafter"/>
</dbReference>
<sequence length="374" mass="41030">MMPRIKPLHIPGTHLEGGGQLLRLAMGLGALTHTPLHITSIRGNRGGGGGLKLQHLRAVEWLAEACSADLEGASRSSKTLTFTPQPIPPTQAAADRTKLRSEIDIGSPGSVALVFQAILPYLLFGGALHALQQPNRAAIKVTISGGTNVSKSPSFEYIQHVLLPTLAKIGLPTITATLQKRGWSTGRPQMGSVEFKVTPLPFGEPLSPWSLVERGDVQRVEAYALVPRQCRRQMEHELAQQKGYFKTRLGAEETEVTVEDSGHEKRFYLLLVAVTENGHRLGRDWLYDQKNNLKNLDAIPRKLVDRVTEELEMEIGHGGCVDEYMRDQLVVFEALADGPCEIDVGRDEAGKQIEGSLHTQTAKWIAKQVLGKEP</sequence>
<dbReference type="PANTHER" id="PTHR11096:SF0">
    <property type="entry name" value="RNA 3'-TERMINAL PHOSPHATE CYCLASE"/>
    <property type="match status" value="1"/>
</dbReference>
<dbReference type="GO" id="GO:0006396">
    <property type="term" value="P:RNA processing"/>
    <property type="evidence" value="ECO:0007669"/>
    <property type="project" value="InterPro"/>
</dbReference>
<dbReference type="InterPro" id="IPR000228">
    <property type="entry name" value="RNA3'_term_phos_cyc"/>
</dbReference>
<evidence type="ECO:0000259" key="1">
    <source>
        <dbReference type="Pfam" id="PF01137"/>
    </source>
</evidence>
<evidence type="ECO:0000313" key="3">
    <source>
        <dbReference type="Proteomes" id="UP000799302"/>
    </source>
</evidence>
<dbReference type="EMBL" id="MU004231">
    <property type="protein sequence ID" value="KAF2673319.1"/>
    <property type="molecule type" value="Genomic_DNA"/>
</dbReference>
<keyword evidence="3" id="KW-1185">Reference proteome</keyword>
<dbReference type="OrthoDB" id="25029at2759"/>
<dbReference type="SUPFAM" id="SSF55205">
    <property type="entry name" value="EPT/RTPC-like"/>
    <property type="match status" value="1"/>
</dbReference>
<protein>
    <submittedName>
        <fullName evidence="2">EPT/RTPC-like protein</fullName>
    </submittedName>
</protein>
<dbReference type="InterPro" id="IPR036553">
    <property type="entry name" value="RPTC_insert"/>
</dbReference>
<dbReference type="GO" id="GO:0005634">
    <property type="term" value="C:nucleus"/>
    <property type="evidence" value="ECO:0007669"/>
    <property type="project" value="TreeGrafter"/>
</dbReference>
<reference evidence="2" key="1">
    <citation type="journal article" date="2020" name="Stud. Mycol.">
        <title>101 Dothideomycetes genomes: a test case for predicting lifestyles and emergence of pathogens.</title>
        <authorList>
            <person name="Haridas S."/>
            <person name="Albert R."/>
            <person name="Binder M."/>
            <person name="Bloem J."/>
            <person name="Labutti K."/>
            <person name="Salamov A."/>
            <person name="Andreopoulos B."/>
            <person name="Baker S."/>
            <person name="Barry K."/>
            <person name="Bills G."/>
            <person name="Bluhm B."/>
            <person name="Cannon C."/>
            <person name="Castanera R."/>
            <person name="Culley D."/>
            <person name="Daum C."/>
            <person name="Ezra D."/>
            <person name="Gonzalez J."/>
            <person name="Henrissat B."/>
            <person name="Kuo A."/>
            <person name="Liang C."/>
            <person name="Lipzen A."/>
            <person name="Lutzoni F."/>
            <person name="Magnuson J."/>
            <person name="Mondo S."/>
            <person name="Nolan M."/>
            <person name="Ohm R."/>
            <person name="Pangilinan J."/>
            <person name="Park H.-J."/>
            <person name="Ramirez L."/>
            <person name="Alfaro M."/>
            <person name="Sun H."/>
            <person name="Tritt A."/>
            <person name="Yoshinaga Y."/>
            <person name="Zwiers L.-H."/>
            <person name="Turgeon B."/>
            <person name="Goodwin S."/>
            <person name="Spatafora J."/>
            <person name="Crous P."/>
            <person name="Grigoriev I."/>
        </authorList>
    </citation>
    <scope>NUCLEOTIDE SEQUENCE</scope>
    <source>
        <strain evidence="2">CBS 115976</strain>
    </source>
</reference>
<feature type="domain" description="RNA 3'-terminal phosphate cyclase" evidence="1">
    <location>
        <begin position="15"/>
        <end position="371"/>
    </location>
</feature>
<dbReference type="PANTHER" id="PTHR11096">
    <property type="entry name" value="RNA 3' TERMINAL PHOSPHATE CYCLASE"/>
    <property type="match status" value="1"/>
</dbReference>